<dbReference type="EMBL" id="FOXH01000005">
    <property type="protein sequence ID" value="SFP70853.1"/>
    <property type="molecule type" value="Genomic_DNA"/>
</dbReference>
<proteinExistence type="predicted"/>
<accession>A0A1I5SJG5</accession>
<organism evidence="3 4">
    <name type="scientific">Pseudarcicella hirudinis</name>
    <dbReference type="NCBI Taxonomy" id="1079859"/>
    <lineage>
        <taxon>Bacteria</taxon>
        <taxon>Pseudomonadati</taxon>
        <taxon>Bacteroidota</taxon>
        <taxon>Cytophagia</taxon>
        <taxon>Cytophagales</taxon>
        <taxon>Flectobacillaceae</taxon>
        <taxon>Pseudarcicella</taxon>
    </lineage>
</organism>
<dbReference type="AlphaFoldDB" id="A0A1I5SJG5"/>
<feature type="signal peptide" evidence="1">
    <location>
        <begin position="1"/>
        <end position="22"/>
    </location>
</feature>
<name>A0A1I5SJG5_9BACT</name>
<keyword evidence="4" id="KW-1185">Reference proteome</keyword>
<dbReference type="Pfam" id="PF13590">
    <property type="entry name" value="DUF4136"/>
    <property type="match status" value="1"/>
</dbReference>
<evidence type="ECO:0000259" key="2">
    <source>
        <dbReference type="Pfam" id="PF13590"/>
    </source>
</evidence>
<dbReference type="OrthoDB" id="118896at2"/>
<dbReference type="Proteomes" id="UP000199306">
    <property type="component" value="Unassembled WGS sequence"/>
</dbReference>
<dbReference type="RefSeq" id="WP_092016364.1">
    <property type="nucleotide sequence ID" value="NZ_FOXH01000005.1"/>
</dbReference>
<reference evidence="3 4" key="1">
    <citation type="submission" date="2016-10" db="EMBL/GenBank/DDBJ databases">
        <authorList>
            <person name="de Groot N.N."/>
        </authorList>
    </citation>
    <scope>NUCLEOTIDE SEQUENCE [LARGE SCALE GENOMIC DNA]</scope>
    <source>
        <strain evidence="4">E92,LMG 26720,CCM 7988</strain>
    </source>
</reference>
<protein>
    <recommendedName>
        <fullName evidence="2">DUF4136 domain-containing protein</fullName>
    </recommendedName>
</protein>
<evidence type="ECO:0000256" key="1">
    <source>
        <dbReference type="SAM" id="SignalP"/>
    </source>
</evidence>
<dbReference type="InterPro" id="IPR025411">
    <property type="entry name" value="DUF4136"/>
</dbReference>
<sequence>MKRLTILVALALGLGLSSCSSVKVDQKPTANFLDYKRYAWVKPNVLAGNNPFYKSSLVEANIKSAIRNEFAMRGITEDNQNPDFFLMYHIFTQQKTRTVSNPYSMYPYYGFGPRSFYFQGQLMYMGYGGYYNPWGMGYHMEPYTNGTLIIDVIDARTKELVWRGSVENPVNDPARLSKQFSKEARTILAKYPVMNNNRN</sequence>
<dbReference type="PROSITE" id="PS51257">
    <property type="entry name" value="PROKAR_LIPOPROTEIN"/>
    <property type="match status" value="1"/>
</dbReference>
<feature type="domain" description="DUF4136" evidence="2">
    <location>
        <begin position="22"/>
        <end position="192"/>
    </location>
</feature>
<gene>
    <name evidence="3" type="ORF">SAMN04515674_10553</name>
</gene>
<feature type="chain" id="PRO_5011699581" description="DUF4136 domain-containing protein" evidence="1">
    <location>
        <begin position="23"/>
        <end position="199"/>
    </location>
</feature>
<dbReference type="STRING" id="1079859.SAMN04515674_10553"/>
<dbReference type="Gene3D" id="3.30.160.670">
    <property type="match status" value="1"/>
</dbReference>
<evidence type="ECO:0000313" key="3">
    <source>
        <dbReference type="EMBL" id="SFP70853.1"/>
    </source>
</evidence>
<keyword evidence="1" id="KW-0732">Signal</keyword>
<evidence type="ECO:0000313" key="4">
    <source>
        <dbReference type="Proteomes" id="UP000199306"/>
    </source>
</evidence>